<dbReference type="InterPro" id="IPR036181">
    <property type="entry name" value="MIT_dom_sf"/>
</dbReference>
<evidence type="ECO:0000256" key="6">
    <source>
        <dbReference type="ARBA" id="ARBA00023235"/>
    </source>
</evidence>
<dbReference type="InterPro" id="IPR003960">
    <property type="entry name" value="ATPase_AAA_CS"/>
</dbReference>
<proteinExistence type="inferred from homology"/>
<dbReference type="OrthoDB" id="29072at2759"/>
<dbReference type="AlphaFoldDB" id="A0A1V9YJA7"/>
<evidence type="ECO:0000259" key="10">
    <source>
        <dbReference type="SMART" id="SM00382"/>
    </source>
</evidence>
<dbReference type="STRING" id="1202772.A0A1V9YJA7"/>
<dbReference type="GO" id="GO:0005874">
    <property type="term" value="C:microtubule"/>
    <property type="evidence" value="ECO:0007669"/>
    <property type="project" value="UniProtKB-KW"/>
</dbReference>
<dbReference type="FunFam" id="3.40.50.300:FF:000093">
    <property type="entry name" value="Fidgetin-like 1"/>
    <property type="match status" value="1"/>
</dbReference>
<dbReference type="Gene3D" id="1.20.58.80">
    <property type="entry name" value="Phosphotransferase system, lactose/cellobiose-type IIA subunit"/>
    <property type="match status" value="1"/>
</dbReference>
<dbReference type="PANTHER" id="PTHR23074:SF86">
    <property type="entry name" value="SPASTIN"/>
    <property type="match status" value="1"/>
</dbReference>
<dbReference type="Gene3D" id="3.40.50.300">
    <property type="entry name" value="P-loop containing nucleotide triphosphate hydrolases"/>
    <property type="match status" value="1"/>
</dbReference>
<evidence type="ECO:0000256" key="1">
    <source>
        <dbReference type="ARBA" id="ARBA00004370"/>
    </source>
</evidence>
<dbReference type="Pfam" id="PF17862">
    <property type="entry name" value="AAA_lid_3"/>
    <property type="match status" value="1"/>
</dbReference>
<keyword evidence="3 9" id="KW-0547">Nucleotide-binding</keyword>
<comment type="caution">
    <text evidence="11">The sequence shown here is derived from an EMBL/GenBank/DDBJ whole genome shotgun (WGS) entry which is preliminary data.</text>
</comment>
<evidence type="ECO:0000256" key="5">
    <source>
        <dbReference type="ARBA" id="ARBA00023136"/>
    </source>
</evidence>
<reference evidence="11 12" key="1">
    <citation type="journal article" date="2014" name="Genome Biol. Evol.">
        <title>The secreted proteins of Achlya hypogyna and Thraustotheca clavata identify the ancestral oomycete secretome and reveal gene acquisitions by horizontal gene transfer.</title>
        <authorList>
            <person name="Misner I."/>
            <person name="Blouin N."/>
            <person name="Leonard G."/>
            <person name="Richards T.A."/>
            <person name="Lane C.E."/>
        </authorList>
    </citation>
    <scope>NUCLEOTIDE SEQUENCE [LARGE SCALE GENOMIC DNA]</scope>
    <source>
        <strain evidence="11 12">ATCC 48635</strain>
    </source>
</reference>
<comment type="catalytic activity">
    <reaction evidence="7">
        <text>n ATP + n H2O + a microtubule = n ADP + n phosphate + (n+1) alpha/beta tubulin heterodimers.</text>
        <dbReference type="EC" id="5.6.1.1"/>
    </reaction>
</comment>
<dbReference type="GO" id="GO:0005524">
    <property type="term" value="F:ATP binding"/>
    <property type="evidence" value="ECO:0007669"/>
    <property type="project" value="UniProtKB-KW"/>
</dbReference>
<evidence type="ECO:0000256" key="7">
    <source>
        <dbReference type="ARBA" id="ARBA00036378"/>
    </source>
</evidence>
<evidence type="ECO:0000256" key="4">
    <source>
        <dbReference type="ARBA" id="ARBA00022840"/>
    </source>
</evidence>
<evidence type="ECO:0000256" key="9">
    <source>
        <dbReference type="RuleBase" id="RU003651"/>
    </source>
</evidence>
<evidence type="ECO:0000256" key="2">
    <source>
        <dbReference type="ARBA" id="ARBA00022701"/>
    </source>
</evidence>
<accession>A0A1V9YJA7</accession>
<gene>
    <name evidence="11" type="ORF">ACHHYP_11340</name>
</gene>
<dbReference type="Pfam" id="PF00004">
    <property type="entry name" value="AAA"/>
    <property type="match status" value="1"/>
</dbReference>
<dbReference type="SUPFAM" id="SSF52540">
    <property type="entry name" value="P-loop containing nucleoside triphosphate hydrolases"/>
    <property type="match status" value="1"/>
</dbReference>
<name>A0A1V9YJA7_ACHHY</name>
<feature type="domain" description="AAA+ ATPase" evidence="10">
    <location>
        <begin position="154"/>
        <end position="291"/>
    </location>
</feature>
<evidence type="ECO:0000256" key="3">
    <source>
        <dbReference type="ARBA" id="ARBA00022741"/>
    </source>
</evidence>
<comment type="subcellular location">
    <subcellularLocation>
        <location evidence="1">Membrane</location>
    </subcellularLocation>
</comment>
<keyword evidence="6" id="KW-0413">Isomerase</keyword>
<dbReference type="SUPFAM" id="SSF116846">
    <property type="entry name" value="MIT domain"/>
    <property type="match status" value="1"/>
</dbReference>
<evidence type="ECO:0000313" key="12">
    <source>
        <dbReference type="Proteomes" id="UP000243579"/>
    </source>
</evidence>
<keyword evidence="2" id="KW-0493">Microtubule</keyword>
<dbReference type="EMBL" id="JNBR01001584">
    <property type="protein sequence ID" value="OQR85814.1"/>
    <property type="molecule type" value="Genomic_DNA"/>
</dbReference>
<dbReference type="PROSITE" id="PS00674">
    <property type="entry name" value="AAA"/>
    <property type="match status" value="1"/>
</dbReference>
<sequence length="395" mass="43488">MQLFGFGRRASAVAEDDEAARTAQLRKLAMEAVAADGKQQHEKAFELYTLLIEAMLKELPKITEPIKQDEWKKKIGGYITRAEQLKSRPQPKPRSNLVAKNDPFAHMILDEVLDQSPGVRWDDIAGLDLAKQILQEAIVLPTLRPDLFTGLCSPPRGALLFGPPGTGKTMLAKAIATEAKATFFTITASTLTSKWMGEGEKLVRALFEMARELQPSVIFMDEIDAVLSSRSASGEHEASRRLKNEFLVQMDGMASTTDDRVLVLGATNLPYELDEALLRRLEKRIYVPLPDAPARKALVEHLLGPHECRLCKRDMNHIVERSNGLSGSDLKQLCKEAAMGPLRSAGASLAHISRAELRPIDASDFAAAFARVRPSVSEATLDRFDAWNDAHGAAV</sequence>
<dbReference type="Gene3D" id="1.10.8.60">
    <property type="match status" value="1"/>
</dbReference>
<dbReference type="SMART" id="SM00382">
    <property type="entry name" value="AAA"/>
    <property type="match status" value="1"/>
</dbReference>
<dbReference type="InterPro" id="IPR027417">
    <property type="entry name" value="P-loop_NTPase"/>
</dbReference>
<dbReference type="InterPro" id="IPR003593">
    <property type="entry name" value="AAA+_ATPase"/>
</dbReference>
<evidence type="ECO:0000256" key="8">
    <source>
        <dbReference type="ARBA" id="ARBA00038871"/>
    </source>
</evidence>
<dbReference type="Proteomes" id="UP000243579">
    <property type="component" value="Unassembled WGS sequence"/>
</dbReference>
<evidence type="ECO:0000313" key="11">
    <source>
        <dbReference type="EMBL" id="OQR85814.1"/>
    </source>
</evidence>
<organism evidence="11 12">
    <name type="scientific">Achlya hypogyna</name>
    <name type="common">Oomycete</name>
    <name type="synonym">Protoachlya hypogyna</name>
    <dbReference type="NCBI Taxonomy" id="1202772"/>
    <lineage>
        <taxon>Eukaryota</taxon>
        <taxon>Sar</taxon>
        <taxon>Stramenopiles</taxon>
        <taxon>Oomycota</taxon>
        <taxon>Saprolegniomycetes</taxon>
        <taxon>Saprolegniales</taxon>
        <taxon>Achlyaceae</taxon>
        <taxon>Achlya</taxon>
    </lineage>
</organism>
<dbReference type="InterPro" id="IPR007330">
    <property type="entry name" value="MIT_dom"/>
</dbReference>
<comment type="similarity">
    <text evidence="9">Belongs to the AAA ATPase family.</text>
</comment>
<dbReference type="GO" id="GO:0016020">
    <property type="term" value="C:membrane"/>
    <property type="evidence" value="ECO:0007669"/>
    <property type="project" value="UniProtKB-SubCell"/>
</dbReference>
<dbReference type="Pfam" id="PF09336">
    <property type="entry name" value="Vps4_C"/>
    <property type="match status" value="1"/>
</dbReference>
<keyword evidence="12" id="KW-1185">Reference proteome</keyword>
<keyword evidence="5" id="KW-0472">Membrane</keyword>
<dbReference type="CDD" id="cd19509">
    <property type="entry name" value="RecA-like_VPS4-like"/>
    <property type="match status" value="1"/>
</dbReference>
<dbReference type="InterPro" id="IPR041569">
    <property type="entry name" value="AAA_lid_3"/>
</dbReference>
<dbReference type="Pfam" id="PF04212">
    <property type="entry name" value="MIT"/>
    <property type="match status" value="1"/>
</dbReference>
<protein>
    <recommendedName>
        <fullName evidence="8">microtubule-severing ATPase</fullName>
        <ecNumber evidence="8">5.6.1.1</ecNumber>
    </recommendedName>
</protein>
<dbReference type="FunFam" id="1.10.8.60:FF:000022">
    <property type="entry name" value="Fidgetin like 1"/>
    <property type="match status" value="1"/>
</dbReference>
<dbReference type="PANTHER" id="PTHR23074">
    <property type="entry name" value="AAA DOMAIN-CONTAINING"/>
    <property type="match status" value="1"/>
</dbReference>
<dbReference type="GO" id="GO:0008568">
    <property type="term" value="F:microtubule severing ATPase activity"/>
    <property type="evidence" value="ECO:0007669"/>
    <property type="project" value="UniProtKB-EC"/>
</dbReference>
<dbReference type="InterPro" id="IPR050304">
    <property type="entry name" value="MT-severing_AAA_ATPase"/>
</dbReference>
<keyword evidence="4 9" id="KW-0067">ATP-binding</keyword>
<dbReference type="EC" id="5.6.1.1" evidence="8"/>
<dbReference type="GO" id="GO:0016887">
    <property type="term" value="F:ATP hydrolysis activity"/>
    <property type="evidence" value="ECO:0007669"/>
    <property type="project" value="InterPro"/>
</dbReference>
<dbReference type="InterPro" id="IPR003959">
    <property type="entry name" value="ATPase_AAA_core"/>
</dbReference>
<dbReference type="InterPro" id="IPR015415">
    <property type="entry name" value="Spast_Vps4_C"/>
</dbReference>